<name>A0A917UN69_9MICO</name>
<feature type="transmembrane region" description="Helical" evidence="1">
    <location>
        <begin position="195"/>
        <end position="213"/>
    </location>
</feature>
<feature type="transmembrane region" description="Helical" evidence="1">
    <location>
        <begin position="343"/>
        <end position="360"/>
    </location>
</feature>
<feature type="transmembrane region" description="Helical" evidence="1">
    <location>
        <begin position="80"/>
        <end position="98"/>
    </location>
</feature>
<evidence type="ECO:0008006" key="4">
    <source>
        <dbReference type="Google" id="ProtNLM"/>
    </source>
</evidence>
<sequence>MAAMTSRPGDAMTAAPSRRAGHAAVIAVVTTGVVALIVRTAAFVFPESILWMRENDDGVMFAGTIAMLHGLAPYADFDFVHPPGSLLTLTPFALLGAGTTEAVGLAGARLLTVAVGVANTVLIGLLLRRFGASAVLIGGGLYAVWGTAVVTEQTYLLEPYLNLFLLVALFAITFRWRFAPFIAGASLGLALASKYWAVVDVVIVGWMIWVAFGRAAFARYVAAGAVTAGLLALPFLFRDPGAMWSLTVTAQLERGGNEVDLAERADVFSPYLAFPTLRELIPTAASALGVALLPLVAALPLIEMGRARRRPGAWSDEAWWGLITLAHAILLAVASMFFYHYAAWLMAPLALSLGAAVGRLRRARVRHLVLAGGLVILMLMAAGDLVRVRPTPSATQLQEWAAGRECVAGMPSTLVAADRVGADLDHGCPMDVDPLSLGMTLPNAGSLSHRGLIESDEWQARWWSYIEGADAAVITPGQREWLSPTHAAEFEAAFVQDGTIGDHELWRRPADAPAP</sequence>
<accession>A0A917UN69</accession>
<keyword evidence="1" id="KW-0812">Transmembrane</keyword>
<reference evidence="2" key="2">
    <citation type="submission" date="2020-09" db="EMBL/GenBank/DDBJ databases">
        <authorList>
            <person name="Sun Q."/>
            <person name="Zhou Y."/>
        </authorList>
    </citation>
    <scope>NUCLEOTIDE SEQUENCE</scope>
    <source>
        <strain evidence="2">CGMCC 1.8984</strain>
    </source>
</reference>
<feature type="transmembrane region" description="Helical" evidence="1">
    <location>
        <begin position="110"/>
        <end position="127"/>
    </location>
</feature>
<keyword evidence="1" id="KW-1133">Transmembrane helix</keyword>
<reference evidence="2" key="1">
    <citation type="journal article" date="2014" name="Int. J. Syst. Evol. Microbiol.">
        <title>Complete genome sequence of Corynebacterium casei LMG S-19264T (=DSM 44701T), isolated from a smear-ripened cheese.</title>
        <authorList>
            <consortium name="US DOE Joint Genome Institute (JGI-PGF)"/>
            <person name="Walter F."/>
            <person name="Albersmeier A."/>
            <person name="Kalinowski J."/>
            <person name="Ruckert C."/>
        </authorList>
    </citation>
    <scope>NUCLEOTIDE SEQUENCE</scope>
    <source>
        <strain evidence="2">CGMCC 1.8984</strain>
    </source>
</reference>
<organism evidence="2 3">
    <name type="scientific">Agromyces bauzanensis</name>
    <dbReference type="NCBI Taxonomy" id="1308924"/>
    <lineage>
        <taxon>Bacteria</taxon>
        <taxon>Bacillati</taxon>
        <taxon>Actinomycetota</taxon>
        <taxon>Actinomycetes</taxon>
        <taxon>Micrococcales</taxon>
        <taxon>Microbacteriaceae</taxon>
        <taxon>Agromyces</taxon>
    </lineage>
</organism>
<feature type="transmembrane region" description="Helical" evidence="1">
    <location>
        <begin position="163"/>
        <end position="183"/>
    </location>
</feature>
<dbReference type="EMBL" id="BMMD01000001">
    <property type="protein sequence ID" value="GGJ69754.1"/>
    <property type="molecule type" value="Genomic_DNA"/>
</dbReference>
<gene>
    <name evidence="2" type="ORF">GCM10011372_04480</name>
</gene>
<proteinExistence type="predicted"/>
<feature type="transmembrane region" description="Helical" evidence="1">
    <location>
        <begin position="318"/>
        <end position="337"/>
    </location>
</feature>
<feature type="transmembrane region" description="Helical" evidence="1">
    <location>
        <begin position="220"/>
        <end position="237"/>
    </location>
</feature>
<feature type="transmembrane region" description="Helical" evidence="1">
    <location>
        <begin position="20"/>
        <end position="45"/>
    </location>
</feature>
<protein>
    <recommendedName>
        <fullName evidence="4">Glycosyltransferase RgtA/B/C/D-like domain-containing protein</fullName>
    </recommendedName>
</protein>
<feature type="transmembrane region" description="Helical" evidence="1">
    <location>
        <begin position="133"/>
        <end position="151"/>
    </location>
</feature>
<dbReference type="Proteomes" id="UP000636956">
    <property type="component" value="Unassembled WGS sequence"/>
</dbReference>
<keyword evidence="3" id="KW-1185">Reference proteome</keyword>
<comment type="caution">
    <text evidence="2">The sequence shown here is derived from an EMBL/GenBank/DDBJ whole genome shotgun (WGS) entry which is preliminary data.</text>
</comment>
<evidence type="ECO:0000313" key="2">
    <source>
        <dbReference type="EMBL" id="GGJ69754.1"/>
    </source>
</evidence>
<evidence type="ECO:0000256" key="1">
    <source>
        <dbReference type="SAM" id="Phobius"/>
    </source>
</evidence>
<keyword evidence="1" id="KW-0472">Membrane</keyword>
<feature type="transmembrane region" description="Helical" evidence="1">
    <location>
        <begin position="367"/>
        <end position="386"/>
    </location>
</feature>
<dbReference type="AlphaFoldDB" id="A0A917UN69"/>
<evidence type="ECO:0000313" key="3">
    <source>
        <dbReference type="Proteomes" id="UP000636956"/>
    </source>
</evidence>
<feature type="transmembrane region" description="Helical" evidence="1">
    <location>
        <begin position="280"/>
        <end position="302"/>
    </location>
</feature>